<dbReference type="EC" id="3.1.-.-" evidence="1"/>
<proteinExistence type="predicted"/>
<dbReference type="Proteomes" id="UP001592582">
    <property type="component" value="Unassembled WGS sequence"/>
</dbReference>
<sequence>MTHSQLIDGGVALLVLLAGLFGYSRRRGSGSSGRSGGDRPRPRPRAPRPGPRAGRPPAAPSRGAERAPSRLPEPREIWWAEVPFEDGPGSKDRPCLVLHRGAVTATVLKITSKHHTERPGVLPLPPGTVGDREHRASWLETDEPREVPLADFRRRVGAVDAGLWNQVQKALA</sequence>
<gene>
    <name evidence="1" type="ORF">ACEZDG_11665</name>
</gene>
<keyword evidence="2" id="KW-1185">Reference proteome</keyword>
<dbReference type="InterPro" id="IPR011067">
    <property type="entry name" value="Plasmid_toxin/cell-grow_inhib"/>
</dbReference>
<dbReference type="GO" id="GO:0016787">
    <property type="term" value="F:hydrolase activity"/>
    <property type="evidence" value="ECO:0007669"/>
    <property type="project" value="UniProtKB-KW"/>
</dbReference>
<keyword evidence="1" id="KW-0378">Hydrolase</keyword>
<reference evidence="1 2" key="1">
    <citation type="submission" date="2024-09" db="EMBL/GenBank/DDBJ databases">
        <authorList>
            <person name="Lee S.D."/>
        </authorList>
    </citation>
    <scope>NUCLEOTIDE SEQUENCE [LARGE SCALE GENOMIC DNA]</scope>
    <source>
        <strain evidence="1 2">N1-1</strain>
    </source>
</reference>
<protein>
    <submittedName>
        <fullName evidence="1">Type II toxin-antitoxin system PemK/MazF family toxin</fullName>
        <ecNumber evidence="1">3.1.-.-</ecNumber>
    </submittedName>
</protein>
<dbReference type="SUPFAM" id="SSF50118">
    <property type="entry name" value="Cell growth inhibitor/plasmid maintenance toxic component"/>
    <property type="match status" value="1"/>
</dbReference>
<comment type="caution">
    <text evidence="1">The sequence shown here is derived from an EMBL/GenBank/DDBJ whole genome shotgun (WGS) entry which is preliminary data.</text>
</comment>
<dbReference type="Gene3D" id="2.30.30.110">
    <property type="match status" value="1"/>
</dbReference>
<evidence type="ECO:0000313" key="2">
    <source>
        <dbReference type="Proteomes" id="UP001592582"/>
    </source>
</evidence>
<name>A0ABV6V875_9ACTN</name>
<organism evidence="1 2">
    <name type="scientific">Streptacidiphilus alkalitolerans</name>
    <dbReference type="NCBI Taxonomy" id="3342712"/>
    <lineage>
        <taxon>Bacteria</taxon>
        <taxon>Bacillati</taxon>
        <taxon>Actinomycetota</taxon>
        <taxon>Actinomycetes</taxon>
        <taxon>Kitasatosporales</taxon>
        <taxon>Streptomycetaceae</taxon>
        <taxon>Streptacidiphilus</taxon>
    </lineage>
</organism>
<evidence type="ECO:0000313" key="1">
    <source>
        <dbReference type="EMBL" id="MFC1409932.1"/>
    </source>
</evidence>
<dbReference type="EMBL" id="JBHEZX010000004">
    <property type="protein sequence ID" value="MFC1409932.1"/>
    <property type="molecule type" value="Genomic_DNA"/>
</dbReference>
<dbReference type="Pfam" id="PF02452">
    <property type="entry name" value="PemK_toxin"/>
    <property type="match status" value="1"/>
</dbReference>
<dbReference type="InterPro" id="IPR003477">
    <property type="entry name" value="PemK-like"/>
</dbReference>
<accession>A0ABV6V875</accession>